<sequence length="63" mass="7463">MARRDASRYSTANYTAWRAVFGEQRRIDEERFAHPQNDRSRVLRISQEPRPDSCMLISRHTAV</sequence>
<name>A0A383AX06_9ZZZZ</name>
<dbReference type="AlphaFoldDB" id="A0A383AX06"/>
<protein>
    <submittedName>
        <fullName evidence="1">Uncharacterized protein</fullName>
    </submittedName>
</protein>
<organism evidence="1">
    <name type="scientific">marine metagenome</name>
    <dbReference type="NCBI Taxonomy" id="408172"/>
    <lineage>
        <taxon>unclassified sequences</taxon>
        <taxon>metagenomes</taxon>
        <taxon>ecological metagenomes</taxon>
    </lineage>
</organism>
<reference evidence="1" key="1">
    <citation type="submission" date="2018-05" db="EMBL/GenBank/DDBJ databases">
        <authorList>
            <person name="Lanie J.A."/>
            <person name="Ng W.-L."/>
            <person name="Kazmierczak K.M."/>
            <person name="Andrzejewski T.M."/>
            <person name="Davidsen T.M."/>
            <person name="Wayne K.J."/>
            <person name="Tettelin H."/>
            <person name="Glass J.I."/>
            <person name="Rusch D."/>
            <person name="Podicherti R."/>
            <person name="Tsui H.-C.T."/>
            <person name="Winkler M.E."/>
        </authorList>
    </citation>
    <scope>NUCLEOTIDE SEQUENCE</scope>
</reference>
<evidence type="ECO:0000313" key="1">
    <source>
        <dbReference type="EMBL" id="SVE12113.1"/>
    </source>
</evidence>
<dbReference type="EMBL" id="UINC01195512">
    <property type="protein sequence ID" value="SVE12113.1"/>
    <property type="molecule type" value="Genomic_DNA"/>
</dbReference>
<proteinExistence type="predicted"/>
<accession>A0A383AX06</accession>
<gene>
    <name evidence="1" type="ORF">METZ01_LOCUS464967</name>
</gene>